<feature type="compositionally biased region" description="Basic and acidic residues" evidence="3">
    <location>
        <begin position="746"/>
        <end position="761"/>
    </location>
</feature>
<evidence type="ECO:0000313" key="5">
    <source>
        <dbReference type="Proteomes" id="UP001652583"/>
    </source>
</evidence>
<dbReference type="GO" id="GO:0000398">
    <property type="term" value="P:mRNA splicing, via spliceosome"/>
    <property type="evidence" value="ECO:0007669"/>
    <property type="project" value="TreeGrafter"/>
</dbReference>
<evidence type="ECO:0000256" key="2">
    <source>
        <dbReference type="PROSITE-ProRule" id="PRU00176"/>
    </source>
</evidence>
<dbReference type="RefSeq" id="XP_026902265.2">
    <property type="nucleotide sequence ID" value="XM_027046464.2"/>
</dbReference>
<dbReference type="Pfam" id="PF24905">
    <property type="entry name" value="TTC3_9th"/>
    <property type="match status" value="1"/>
</dbReference>
<feature type="compositionally biased region" description="Basic and acidic residues" evidence="3">
    <location>
        <begin position="169"/>
        <end position="181"/>
    </location>
</feature>
<evidence type="ECO:0000313" key="7">
    <source>
        <dbReference type="RefSeq" id="XP_053071990.1"/>
    </source>
</evidence>
<proteinExistence type="predicted"/>
<feature type="region of interest" description="Disordered" evidence="3">
    <location>
        <begin position="169"/>
        <end position="195"/>
    </location>
</feature>
<dbReference type="Proteomes" id="UP001652583">
    <property type="component" value="Chromosome C1"/>
</dbReference>
<keyword evidence="1 2" id="KW-0694">RNA-binding</keyword>
<dbReference type="GO" id="GO:0071013">
    <property type="term" value="C:catalytic step 2 spliceosome"/>
    <property type="evidence" value="ECO:0007669"/>
    <property type="project" value="TreeGrafter"/>
</dbReference>
<reference evidence="5 6" key="1">
    <citation type="submission" date="2025-05" db="UniProtKB">
        <authorList>
            <consortium name="RefSeq"/>
        </authorList>
    </citation>
    <scope>NUCLEOTIDE SEQUENCE [LARGE SCALE GENOMIC DNA]</scope>
    <source>
        <tissue evidence="6 7">Blood</tissue>
    </source>
</reference>
<sequence length="1041" mass="115912">MQAAAAKQIAPGKAYRSNGGNVRKDEPSNPKKANVFFSSNGCNEARSAFLDDDRDSLAPDQRADDTELSSTDTVDFLEPSCPGSLDASRERTHSQSSEFEDSADCAFLNETYSIHFSESERKNESLIHLTSELDSEMQNAEGVCFDILEHQGIKIIGLERTCKISDDDYKETAEDEQKHEIDEDSQQEYHSAEEQEHISAHVSFDQTKTLNTPDLEVVGLRNSGYEAECASHLDGNRVELASDSSIFLDSVDVYEQEDAPRGSKFQISVVLRDYHEPKHDMCKEQETSFMYHTVFDEIVLGSSPLENRESRSKSSFLNPQKALKATTYTGKMKCQIIESKDFCGNEIVEHQKSHHLGNPSTLQEDRALQVLLQPGQDCQTSWTSAVDDSVISPCGYSHYRSLQNTPNPALDVSVTTPRITARDHDAVDEISLKAADDSTTNDSRFPSIEGTRPELAMDAASDRVTVHQTVDVCADFRACFTTSRATSARPSVVSTSSNTDIAMMSKRRPGEWQGERRRGVACNTGGPHGRAHEDTPVTMSRGPLGSALSVDSPEPNGNLLNKDSLELRKTSAITDLKKHPERESPPCEEAGRGLASRCCEDARRRAARAELHLLHLHYQLCQRHCSDIYKLVTENREGFSRNLWSNCAKKQLGSALLSVWGDLKVRYESLKDRIHKGGPLEELPPLSVESKLLSTFSTLALTLMKEESHVFSGADSELDNQNTCDVDVPSRRKKTPSQMSLLSDDSSPKQDTLPKEDGLKNGDIDIDFSQLKLDEKGCKNYREVSEDWFDAKENLTGVDLSGIQENQIEKGKGDPKFTQEMKNTEPLRKEKGYLIHVGGLCPSVSEADLRSHFRKYQVSEIAIYDSTNYRYASLAFKKSIDAKMAVKEMNGIEINGKSVNVRLVKTPGEYTSSLSYKNGLERSTSKEISSASSVSRLPRTRPRQLGSEQDSQGVKKNCKQIESPKLLPDTPVRFIPPNTLNLRSFTKIMKRLAELHPEVSRDHIIDALQEVRVNHKGFLNGLSINTIVEMTSSVLKNSDSS</sequence>
<dbReference type="PANTHER" id="PTHR48026:SF8">
    <property type="entry name" value="RNA-BINDING PROTEIN 44"/>
    <property type="match status" value="1"/>
</dbReference>
<feature type="region of interest" description="Disordered" evidence="3">
    <location>
        <begin position="721"/>
        <end position="761"/>
    </location>
</feature>
<feature type="region of interest" description="Disordered" evidence="3">
    <location>
        <begin position="921"/>
        <end position="957"/>
    </location>
</feature>
<dbReference type="AlphaFoldDB" id="A0A6J1YD84"/>
<dbReference type="GO" id="GO:0005737">
    <property type="term" value="C:cytoplasm"/>
    <property type="evidence" value="ECO:0007669"/>
    <property type="project" value="UniProtKB-SubCell"/>
</dbReference>
<feature type="compositionally biased region" description="Polar residues" evidence="3">
    <location>
        <begin position="736"/>
        <end position="745"/>
    </location>
</feature>
<accession>A0A6J1YD84</accession>
<name>A0A6J1YD84_ACIJB</name>
<dbReference type="GeneID" id="106988620"/>
<evidence type="ECO:0000313" key="6">
    <source>
        <dbReference type="RefSeq" id="XP_026902265.2"/>
    </source>
</evidence>
<feature type="compositionally biased region" description="Basic and acidic residues" evidence="3">
    <location>
        <begin position="508"/>
        <end position="518"/>
    </location>
</feature>
<protein>
    <submittedName>
        <fullName evidence="6 7">RNA-binding protein 44 isoform X1</fullName>
    </submittedName>
</protein>
<dbReference type="PANTHER" id="PTHR48026">
    <property type="entry name" value="HOMOLOGOUS TO DROSOPHILA SQD (SQUID) PROTEIN"/>
    <property type="match status" value="1"/>
</dbReference>
<dbReference type="SMART" id="SM00360">
    <property type="entry name" value="RRM"/>
    <property type="match status" value="1"/>
</dbReference>
<keyword evidence="5" id="KW-1185">Reference proteome</keyword>
<feature type="region of interest" description="Disordered" evidence="3">
    <location>
        <begin position="507"/>
        <end position="538"/>
    </location>
</feature>
<dbReference type="Pfam" id="PF00076">
    <property type="entry name" value="RRM_1"/>
    <property type="match status" value="1"/>
</dbReference>
<dbReference type="RefSeq" id="XP_053071990.1">
    <property type="nucleotide sequence ID" value="XM_053216015.1"/>
</dbReference>
<dbReference type="SUPFAM" id="SSF54928">
    <property type="entry name" value="RNA-binding domain, RBD"/>
    <property type="match status" value="1"/>
</dbReference>
<gene>
    <name evidence="6 7" type="primary">RBM44</name>
</gene>
<dbReference type="InterPro" id="IPR000504">
    <property type="entry name" value="RRM_dom"/>
</dbReference>
<dbReference type="PROSITE" id="PS50102">
    <property type="entry name" value="RRM"/>
    <property type="match status" value="1"/>
</dbReference>
<dbReference type="GO" id="GO:0003730">
    <property type="term" value="F:mRNA 3'-UTR binding"/>
    <property type="evidence" value="ECO:0007669"/>
    <property type="project" value="TreeGrafter"/>
</dbReference>
<feature type="compositionally biased region" description="Polar residues" evidence="3">
    <location>
        <begin position="926"/>
        <end position="935"/>
    </location>
</feature>
<dbReference type="Gene3D" id="3.30.70.330">
    <property type="match status" value="1"/>
</dbReference>
<feature type="compositionally biased region" description="Basic and acidic residues" evidence="3">
    <location>
        <begin position="49"/>
        <end position="65"/>
    </location>
</feature>
<dbReference type="InterPro" id="IPR035979">
    <property type="entry name" value="RBD_domain_sf"/>
</dbReference>
<dbReference type="InterPro" id="IPR012677">
    <property type="entry name" value="Nucleotide-bd_a/b_plait_sf"/>
</dbReference>
<dbReference type="KEGG" id="aju:106988620"/>
<feature type="compositionally biased region" description="Low complexity" evidence="3">
    <location>
        <begin position="1"/>
        <end position="14"/>
    </location>
</feature>
<dbReference type="InterPro" id="IPR056870">
    <property type="entry name" value="TTC3/DZIP3/RBM44-like_helical"/>
</dbReference>
<evidence type="ECO:0000259" key="4">
    <source>
        <dbReference type="PROSITE" id="PS50102"/>
    </source>
</evidence>
<feature type="region of interest" description="Disordered" evidence="3">
    <location>
        <begin position="1"/>
        <end position="97"/>
    </location>
</feature>
<evidence type="ECO:0000256" key="3">
    <source>
        <dbReference type="SAM" id="MobiDB-lite"/>
    </source>
</evidence>
<evidence type="ECO:0000256" key="1">
    <source>
        <dbReference type="ARBA" id="ARBA00022884"/>
    </source>
</evidence>
<feature type="domain" description="RRM" evidence="4">
    <location>
        <begin position="833"/>
        <end position="906"/>
    </location>
</feature>
<organism evidence="5 6">
    <name type="scientific">Acinonyx jubatus</name>
    <name type="common">Cheetah</name>
    <dbReference type="NCBI Taxonomy" id="32536"/>
    <lineage>
        <taxon>Eukaryota</taxon>
        <taxon>Metazoa</taxon>
        <taxon>Chordata</taxon>
        <taxon>Craniata</taxon>
        <taxon>Vertebrata</taxon>
        <taxon>Euteleostomi</taxon>
        <taxon>Mammalia</taxon>
        <taxon>Eutheria</taxon>
        <taxon>Laurasiatheria</taxon>
        <taxon>Carnivora</taxon>
        <taxon>Feliformia</taxon>
        <taxon>Felidae</taxon>
        <taxon>Felinae</taxon>
        <taxon>Acinonyx</taxon>
    </lineage>
</organism>